<organism evidence="4 5">
    <name type="scientific">Sporosarcina psychrophila</name>
    <name type="common">Bacillus psychrophilus</name>
    <dbReference type="NCBI Taxonomy" id="1476"/>
    <lineage>
        <taxon>Bacteria</taxon>
        <taxon>Bacillati</taxon>
        <taxon>Bacillota</taxon>
        <taxon>Bacilli</taxon>
        <taxon>Bacillales</taxon>
        <taxon>Caryophanaceae</taxon>
        <taxon>Sporosarcina</taxon>
    </lineage>
</organism>
<feature type="chain" id="PRO_5039037998" evidence="2">
    <location>
        <begin position="24"/>
        <end position="338"/>
    </location>
</feature>
<dbReference type="Pfam" id="PF00496">
    <property type="entry name" value="SBP_bac_5"/>
    <property type="match status" value="1"/>
</dbReference>
<evidence type="ECO:0000313" key="4">
    <source>
        <dbReference type="EMBL" id="HJF34119.1"/>
    </source>
</evidence>
<dbReference type="SUPFAM" id="SSF53850">
    <property type="entry name" value="Periplasmic binding protein-like II"/>
    <property type="match status" value="1"/>
</dbReference>
<protein>
    <submittedName>
        <fullName evidence="4">ABC transporter substrate-binding protein</fullName>
    </submittedName>
</protein>
<dbReference type="AlphaFoldDB" id="A0A921G2W9"/>
<reference evidence="4" key="2">
    <citation type="submission" date="2021-09" db="EMBL/GenBank/DDBJ databases">
        <authorList>
            <person name="Gilroy R."/>
        </authorList>
    </citation>
    <scope>NUCLEOTIDE SEQUENCE</scope>
    <source>
        <strain evidence="4">CHK171-7178</strain>
    </source>
</reference>
<proteinExistence type="predicted"/>
<dbReference type="EMBL" id="DYWT01000304">
    <property type="protein sequence ID" value="HJF34119.1"/>
    <property type="molecule type" value="Genomic_DNA"/>
</dbReference>
<feature type="domain" description="Solute-binding protein family 5" evidence="3">
    <location>
        <begin position="83"/>
        <end position="289"/>
    </location>
</feature>
<reference evidence="4" key="1">
    <citation type="journal article" date="2021" name="PeerJ">
        <title>Extensive microbial diversity within the chicken gut microbiome revealed by metagenomics and culture.</title>
        <authorList>
            <person name="Gilroy R."/>
            <person name="Ravi A."/>
            <person name="Getino M."/>
            <person name="Pursley I."/>
            <person name="Horton D.L."/>
            <person name="Alikhan N.F."/>
            <person name="Baker D."/>
            <person name="Gharbi K."/>
            <person name="Hall N."/>
            <person name="Watson M."/>
            <person name="Adriaenssens E.M."/>
            <person name="Foster-Nyarko E."/>
            <person name="Jarju S."/>
            <person name="Secka A."/>
            <person name="Antonio M."/>
            <person name="Oren A."/>
            <person name="Chaudhuri R.R."/>
            <person name="La Ragione R."/>
            <person name="Hildebrand F."/>
            <person name="Pallen M.J."/>
        </authorList>
    </citation>
    <scope>NUCLEOTIDE SEQUENCE</scope>
    <source>
        <strain evidence="4">CHK171-7178</strain>
    </source>
</reference>
<gene>
    <name evidence="4" type="ORF">K8V56_20340</name>
</gene>
<evidence type="ECO:0000256" key="2">
    <source>
        <dbReference type="SAM" id="SignalP"/>
    </source>
</evidence>
<dbReference type="GO" id="GO:1904680">
    <property type="term" value="F:peptide transmembrane transporter activity"/>
    <property type="evidence" value="ECO:0007669"/>
    <property type="project" value="TreeGrafter"/>
</dbReference>
<name>A0A921G2W9_SPOPS</name>
<evidence type="ECO:0000313" key="5">
    <source>
        <dbReference type="Proteomes" id="UP000698173"/>
    </source>
</evidence>
<dbReference type="Proteomes" id="UP000698173">
    <property type="component" value="Unassembled WGS sequence"/>
</dbReference>
<dbReference type="PROSITE" id="PS51257">
    <property type="entry name" value="PROKAR_LIPOPROTEIN"/>
    <property type="match status" value="1"/>
</dbReference>
<sequence length="338" mass="37259">MGKIKSWPLALILIVALATMLGACSSSEVDDEIVQESAKKILVYGHSGNSESLDPALAKEGDSFHVSVNMYETLVDLDEQGATVVPGLAEKWESSDDGLTHTFKLRKDVKFHDGTDFNADAVVKNFERWINGNAEEFPYYGSVFGGFKEDENHLIESVVADSDDTVTIKLNHPQASFLKNLTMSPFSIVSMPVLEAGEEQLENIPVGTGPFRFGEGNPNEAITVVRFEDYWQEGLPKLDKVIFKSIPNNTARLNALIAGDIDLADSINPTDRMKVADDADLQFIERPLIDTLYEDAPSIPDADSTPLLGATKYLLDFLPQPTGFDRLSKVKFELPIEE</sequence>
<dbReference type="PANTHER" id="PTHR30290">
    <property type="entry name" value="PERIPLASMIC BINDING COMPONENT OF ABC TRANSPORTER"/>
    <property type="match status" value="1"/>
</dbReference>
<dbReference type="PANTHER" id="PTHR30290:SF38">
    <property type="entry name" value="D,D-DIPEPTIDE-BINDING PERIPLASMIC PROTEIN DDPA-RELATED"/>
    <property type="match status" value="1"/>
</dbReference>
<keyword evidence="1 2" id="KW-0732">Signal</keyword>
<dbReference type="InterPro" id="IPR000914">
    <property type="entry name" value="SBP_5_dom"/>
</dbReference>
<evidence type="ECO:0000256" key="1">
    <source>
        <dbReference type="ARBA" id="ARBA00022729"/>
    </source>
</evidence>
<feature type="signal peptide" evidence="2">
    <location>
        <begin position="1"/>
        <end position="23"/>
    </location>
</feature>
<accession>A0A921G2W9</accession>
<dbReference type="Gene3D" id="3.40.190.10">
    <property type="entry name" value="Periplasmic binding protein-like II"/>
    <property type="match status" value="1"/>
</dbReference>
<dbReference type="InterPro" id="IPR039424">
    <property type="entry name" value="SBP_5"/>
</dbReference>
<evidence type="ECO:0000259" key="3">
    <source>
        <dbReference type="Pfam" id="PF00496"/>
    </source>
</evidence>
<comment type="caution">
    <text evidence="4">The sequence shown here is derived from an EMBL/GenBank/DDBJ whole genome shotgun (WGS) entry which is preliminary data.</text>
</comment>
<dbReference type="GO" id="GO:0015833">
    <property type="term" value="P:peptide transport"/>
    <property type="evidence" value="ECO:0007669"/>
    <property type="project" value="TreeGrafter"/>
</dbReference>